<dbReference type="InParanoid" id="A0A0C3GDQ7"/>
<evidence type="ECO:0000313" key="2">
    <source>
        <dbReference type="EMBL" id="KIM89834.1"/>
    </source>
</evidence>
<evidence type="ECO:0000256" key="1">
    <source>
        <dbReference type="SAM" id="SignalP"/>
    </source>
</evidence>
<dbReference type="Proteomes" id="UP000054166">
    <property type="component" value="Unassembled WGS sequence"/>
</dbReference>
<proteinExistence type="predicted"/>
<dbReference type="HOGENOM" id="CLU_2590589_0_0_1"/>
<dbReference type="EMBL" id="KN832974">
    <property type="protein sequence ID" value="KIM89834.1"/>
    <property type="molecule type" value="Genomic_DNA"/>
</dbReference>
<keyword evidence="3" id="KW-1185">Reference proteome</keyword>
<accession>A0A0C3GDQ7</accession>
<dbReference type="AlphaFoldDB" id="A0A0C3GDQ7"/>
<feature type="chain" id="PRO_5002164723" evidence="1">
    <location>
        <begin position="24"/>
        <end position="80"/>
    </location>
</feature>
<protein>
    <submittedName>
        <fullName evidence="2">Uncharacterized protein</fullName>
    </submittedName>
</protein>
<feature type="signal peptide" evidence="1">
    <location>
        <begin position="1"/>
        <end position="23"/>
    </location>
</feature>
<evidence type="ECO:0000313" key="3">
    <source>
        <dbReference type="Proteomes" id="UP000054166"/>
    </source>
</evidence>
<sequence>MSGLGWVFLFCFCCCFWIGGGNSRGGTPISGRVSTHYEYRQEIGKWVRPLGMGNLEVLPWTGVQGNISPLRLRNKKPIND</sequence>
<name>A0A0C3GDQ7_PILCF</name>
<reference evidence="2 3" key="1">
    <citation type="submission" date="2014-04" db="EMBL/GenBank/DDBJ databases">
        <authorList>
            <consortium name="DOE Joint Genome Institute"/>
            <person name="Kuo A."/>
            <person name="Tarkka M."/>
            <person name="Buscot F."/>
            <person name="Kohler A."/>
            <person name="Nagy L.G."/>
            <person name="Floudas D."/>
            <person name="Copeland A."/>
            <person name="Barry K.W."/>
            <person name="Cichocki N."/>
            <person name="Veneault-Fourrey C."/>
            <person name="LaButti K."/>
            <person name="Lindquist E.A."/>
            <person name="Lipzen A."/>
            <person name="Lundell T."/>
            <person name="Morin E."/>
            <person name="Murat C."/>
            <person name="Sun H."/>
            <person name="Tunlid A."/>
            <person name="Henrissat B."/>
            <person name="Grigoriev I.V."/>
            <person name="Hibbett D.S."/>
            <person name="Martin F."/>
            <person name="Nordberg H.P."/>
            <person name="Cantor M.N."/>
            <person name="Hua S.X."/>
        </authorList>
    </citation>
    <scope>NUCLEOTIDE SEQUENCE [LARGE SCALE GENOMIC DNA]</scope>
    <source>
        <strain evidence="2 3">F 1598</strain>
    </source>
</reference>
<gene>
    <name evidence="2" type="ORF">PILCRDRAFT_812626</name>
</gene>
<keyword evidence="1" id="KW-0732">Signal</keyword>
<organism evidence="2 3">
    <name type="scientific">Piloderma croceum (strain F 1598)</name>
    <dbReference type="NCBI Taxonomy" id="765440"/>
    <lineage>
        <taxon>Eukaryota</taxon>
        <taxon>Fungi</taxon>
        <taxon>Dikarya</taxon>
        <taxon>Basidiomycota</taxon>
        <taxon>Agaricomycotina</taxon>
        <taxon>Agaricomycetes</taxon>
        <taxon>Agaricomycetidae</taxon>
        <taxon>Atheliales</taxon>
        <taxon>Atheliaceae</taxon>
        <taxon>Piloderma</taxon>
    </lineage>
</organism>
<reference evidence="3" key="2">
    <citation type="submission" date="2015-01" db="EMBL/GenBank/DDBJ databases">
        <title>Evolutionary Origins and Diversification of the Mycorrhizal Mutualists.</title>
        <authorList>
            <consortium name="DOE Joint Genome Institute"/>
            <consortium name="Mycorrhizal Genomics Consortium"/>
            <person name="Kohler A."/>
            <person name="Kuo A."/>
            <person name="Nagy L.G."/>
            <person name="Floudas D."/>
            <person name="Copeland A."/>
            <person name="Barry K.W."/>
            <person name="Cichocki N."/>
            <person name="Veneault-Fourrey C."/>
            <person name="LaButti K."/>
            <person name="Lindquist E.A."/>
            <person name="Lipzen A."/>
            <person name="Lundell T."/>
            <person name="Morin E."/>
            <person name="Murat C."/>
            <person name="Riley R."/>
            <person name="Ohm R."/>
            <person name="Sun H."/>
            <person name="Tunlid A."/>
            <person name="Henrissat B."/>
            <person name="Grigoriev I.V."/>
            <person name="Hibbett D.S."/>
            <person name="Martin F."/>
        </authorList>
    </citation>
    <scope>NUCLEOTIDE SEQUENCE [LARGE SCALE GENOMIC DNA]</scope>
    <source>
        <strain evidence="3">F 1598</strain>
    </source>
</reference>